<name>A0A820M026_9BILA</name>
<evidence type="ECO:0000313" key="1">
    <source>
        <dbReference type="EMBL" id="CAF4365813.1"/>
    </source>
</evidence>
<evidence type="ECO:0000313" key="2">
    <source>
        <dbReference type="Proteomes" id="UP000663844"/>
    </source>
</evidence>
<reference evidence="1" key="1">
    <citation type="submission" date="2021-02" db="EMBL/GenBank/DDBJ databases">
        <authorList>
            <person name="Nowell W R."/>
        </authorList>
    </citation>
    <scope>NUCLEOTIDE SEQUENCE</scope>
</reference>
<gene>
    <name evidence="1" type="ORF">OXD698_LOCUS49565</name>
</gene>
<dbReference type="Gene3D" id="1.10.167.10">
    <property type="entry name" value="Regulator of G-protein Signalling 4, domain 2"/>
    <property type="match status" value="1"/>
</dbReference>
<dbReference type="Proteomes" id="UP000663844">
    <property type="component" value="Unassembled WGS sequence"/>
</dbReference>
<sequence length="120" mass="13950">SYQYLKKLLNEKLEIHARLEPMIYDDDDILPKASYRELPLTEILNNCNGLDYFLKFLQSVDAVGYGNFYLNAEAFRCAGITAFQQNATLTDEQRQTNQEILRNMANDLIEQYFLPTVCIL</sequence>
<organism evidence="1 2">
    <name type="scientific">Adineta steineri</name>
    <dbReference type="NCBI Taxonomy" id="433720"/>
    <lineage>
        <taxon>Eukaryota</taxon>
        <taxon>Metazoa</taxon>
        <taxon>Spiralia</taxon>
        <taxon>Gnathifera</taxon>
        <taxon>Rotifera</taxon>
        <taxon>Eurotatoria</taxon>
        <taxon>Bdelloidea</taxon>
        <taxon>Adinetida</taxon>
        <taxon>Adinetidae</taxon>
        <taxon>Adineta</taxon>
    </lineage>
</organism>
<dbReference type="EMBL" id="CAJOAZ010022445">
    <property type="protein sequence ID" value="CAF4365813.1"/>
    <property type="molecule type" value="Genomic_DNA"/>
</dbReference>
<dbReference type="InterPro" id="IPR036305">
    <property type="entry name" value="RGS_sf"/>
</dbReference>
<dbReference type="SUPFAM" id="SSF48097">
    <property type="entry name" value="Regulator of G-protein signaling, RGS"/>
    <property type="match status" value="1"/>
</dbReference>
<dbReference type="AlphaFoldDB" id="A0A820M026"/>
<comment type="caution">
    <text evidence="1">The sequence shown here is derived from an EMBL/GenBank/DDBJ whole genome shotgun (WGS) entry which is preliminary data.</text>
</comment>
<proteinExistence type="predicted"/>
<feature type="non-terminal residue" evidence="1">
    <location>
        <position position="120"/>
    </location>
</feature>
<protein>
    <submittedName>
        <fullName evidence="1">Uncharacterized protein</fullName>
    </submittedName>
</protein>
<dbReference type="InterPro" id="IPR044926">
    <property type="entry name" value="RGS_subdomain_2"/>
</dbReference>
<accession>A0A820M026</accession>